<dbReference type="InterPro" id="IPR012373">
    <property type="entry name" value="Ferrdict_sens_TM"/>
</dbReference>
<dbReference type="EMBL" id="JACARG010000015">
    <property type="protein sequence ID" value="NWE13072.1"/>
    <property type="molecule type" value="Genomic_DNA"/>
</dbReference>
<dbReference type="PIRSF" id="PIRSF018266">
    <property type="entry name" value="FecR"/>
    <property type="match status" value="1"/>
</dbReference>
<accession>A0A7Y8EEJ4</accession>
<dbReference type="Proteomes" id="UP000531950">
    <property type="component" value="Unassembled WGS sequence"/>
</dbReference>
<comment type="caution">
    <text evidence="3">The sequence shown here is derived from an EMBL/GenBank/DDBJ whole genome shotgun (WGS) entry which is preliminary data.</text>
</comment>
<evidence type="ECO:0000313" key="4">
    <source>
        <dbReference type="Proteomes" id="UP000531950"/>
    </source>
</evidence>
<evidence type="ECO:0000313" key="3">
    <source>
        <dbReference type="EMBL" id="NWE13072.1"/>
    </source>
</evidence>
<dbReference type="Gene3D" id="2.60.120.1440">
    <property type="match status" value="1"/>
</dbReference>
<evidence type="ECO:0000259" key="1">
    <source>
        <dbReference type="Pfam" id="PF04773"/>
    </source>
</evidence>
<dbReference type="Pfam" id="PF16220">
    <property type="entry name" value="DUF4880"/>
    <property type="match status" value="1"/>
</dbReference>
<organism evidence="3 4">
    <name type="scientific">Pseudomonas yamanorum</name>
    <dbReference type="NCBI Taxonomy" id="515393"/>
    <lineage>
        <taxon>Bacteria</taxon>
        <taxon>Pseudomonadati</taxon>
        <taxon>Pseudomonadota</taxon>
        <taxon>Gammaproteobacteria</taxon>
        <taxon>Pseudomonadales</taxon>
        <taxon>Pseudomonadaceae</taxon>
        <taxon>Pseudomonas</taxon>
    </lineage>
</organism>
<dbReference type="RefSeq" id="WP_177077115.1">
    <property type="nucleotide sequence ID" value="NZ_JACARG010000015.1"/>
</dbReference>
<dbReference type="InterPro" id="IPR032623">
    <property type="entry name" value="FecR_N"/>
</dbReference>
<sequence>MSQPLPHSVLRQAAEWLVRLDHEGNAANEQAFRAWLAADPQHPQAIARLQGHLQPLKQAPARAALRRARQPRHGATLVKCLALALLLAGVPAYQYAQRGYLFADLSTGRSEWHQTLLADGSDLQLEGNSAVNLHLDASQRRVQLLHGEMLVTVAKDAQRPFYVDTPQGSIRALGTRFIVELSDTATVVKMLESSTRIDSAGHTITLGPGEQVRLDASGPGTPKSVDVQAQQQAWAAHQLLANDEPLADVLERLARHRPGVLMFDRKALQGMRVTVMLPTDDSDRALRLLSRTLPIEVSTYTPWLTRVRLKVPAE</sequence>
<reference evidence="3 4" key="1">
    <citation type="submission" date="2020-04" db="EMBL/GenBank/DDBJ databases">
        <title>Molecular characterization of pseudomonads from Agaricus bisporus reveal novel blotch 2 pathogens in Western Europe.</title>
        <authorList>
            <person name="Taparia T."/>
            <person name="Krijger M."/>
            <person name="Haynes E."/>
            <person name="Elpinstone J.G."/>
            <person name="Noble R."/>
            <person name="Van Der Wolf J."/>
        </authorList>
    </citation>
    <scope>NUCLEOTIDE SEQUENCE [LARGE SCALE GENOMIC DNA]</scope>
    <source>
        <strain evidence="3 4">IPO3782</strain>
    </source>
</reference>
<feature type="domain" description="FecR N-terminal" evidence="2">
    <location>
        <begin position="11"/>
        <end position="50"/>
    </location>
</feature>
<gene>
    <name evidence="3" type="ORF">HX822_09015</name>
</gene>
<name>A0A7Y8EEJ4_9PSED</name>
<evidence type="ECO:0000259" key="2">
    <source>
        <dbReference type="Pfam" id="PF16220"/>
    </source>
</evidence>
<proteinExistence type="predicted"/>
<dbReference type="AlphaFoldDB" id="A0A7Y8EEJ4"/>
<dbReference type="InterPro" id="IPR006860">
    <property type="entry name" value="FecR"/>
</dbReference>
<feature type="domain" description="FecR protein" evidence="1">
    <location>
        <begin position="104"/>
        <end position="193"/>
    </location>
</feature>
<dbReference type="Pfam" id="PF04773">
    <property type="entry name" value="FecR"/>
    <property type="match status" value="1"/>
</dbReference>
<protein>
    <submittedName>
        <fullName evidence="3">FecR domain-containing protein</fullName>
    </submittedName>
</protein>
<dbReference type="PANTHER" id="PTHR30273:SF2">
    <property type="entry name" value="PROTEIN FECR"/>
    <property type="match status" value="1"/>
</dbReference>
<dbReference type="GO" id="GO:0016989">
    <property type="term" value="F:sigma factor antagonist activity"/>
    <property type="evidence" value="ECO:0007669"/>
    <property type="project" value="TreeGrafter"/>
</dbReference>
<dbReference type="PANTHER" id="PTHR30273">
    <property type="entry name" value="PERIPLASMIC SIGNAL SENSOR AND SIGMA FACTOR ACTIVATOR FECR-RELATED"/>
    <property type="match status" value="1"/>
</dbReference>